<feature type="transmembrane region" description="Helical" evidence="1">
    <location>
        <begin position="356"/>
        <end position="373"/>
    </location>
</feature>
<dbReference type="EMBL" id="FLTS01000001">
    <property type="protein sequence ID" value="SBV37521.1"/>
    <property type="molecule type" value="Genomic_DNA"/>
</dbReference>
<dbReference type="AlphaFoldDB" id="A0A1Y5Q5L4"/>
<feature type="transmembrane region" description="Helical" evidence="1">
    <location>
        <begin position="116"/>
        <end position="134"/>
    </location>
</feature>
<proteinExistence type="predicted"/>
<feature type="transmembrane region" description="Helical" evidence="1">
    <location>
        <begin position="310"/>
        <end position="327"/>
    </location>
</feature>
<organism evidence="2">
    <name type="scientific">uncultured Stenotrophomonas sp</name>
    <dbReference type="NCBI Taxonomy" id="165438"/>
    <lineage>
        <taxon>Bacteria</taxon>
        <taxon>Pseudomonadati</taxon>
        <taxon>Pseudomonadota</taxon>
        <taxon>Gammaproteobacteria</taxon>
        <taxon>Lysobacterales</taxon>
        <taxon>Lysobacteraceae</taxon>
        <taxon>Stenotrophomonas</taxon>
        <taxon>environmental samples</taxon>
    </lineage>
</organism>
<evidence type="ECO:0000256" key="1">
    <source>
        <dbReference type="SAM" id="Phobius"/>
    </source>
</evidence>
<reference evidence="2" key="1">
    <citation type="submission" date="2016-03" db="EMBL/GenBank/DDBJ databases">
        <authorList>
            <person name="Ploux O."/>
        </authorList>
    </citation>
    <scope>NUCLEOTIDE SEQUENCE</scope>
    <source>
        <strain evidence="2">UC10</strain>
    </source>
</reference>
<feature type="transmembrane region" description="Helical" evidence="1">
    <location>
        <begin position="210"/>
        <end position="230"/>
    </location>
</feature>
<accession>A0A1Y5Q5L4</accession>
<protein>
    <recommendedName>
        <fullName evidence="3">Transmembrane protein</fullName>
    </recommendedName>
</protein>
<feature type="transmembrane region" description="Helical" evidence="1">
    <location>
        <begin position="280"/>
        <end position="298"/>
    </location>
</feature>
<feature type="transmembrane region" description="Helical" evidence="1">
    <location>
        <begin position="171"/>
        <end position="204"/>
    </location>
</feature>
<evidence type="ECO:0008006" key="3">
    <source>
        <dbReference type="Google" id="ProtNLM"/>
    </source>
</evidence>
<sequence>MLFSRAAVTVLVVSALAMWLPALKTPFWGDDYAFLLAARATNAAGMPWWSDFWPTSPLLFWRPLSQEGYWRWVEAVLGGNAHSAHVVSLVLHMAASLGVALFGFRLARACHWPHAGRIAAIAGSVYAALAMHLLPLHWAAAANNAMLALFTTLLLAAWVSARDAGPVRRVLLLASTPLLLALGLLSKESAALTPALMLAVAWFVGAGRPGRGALVAWLACVGVVAAWLVLRARFTASADAAYELTVGGNLVRNTLSFMAWMSNVPREALRMALTGDRVQALAWIAATALPMLAAWGIASWRGRSRLLRRQWVAVVVFAGLAYGPYFLFSWNSYAYYAAIAVIFPVIALARCVADDAHVFAIAVLIALSSWIAVEGSRRLDHPGLIGRARWAESLLQDLERQPVPVPMHVAMRDEHRFYALGQAGLAWRLGIAPGDIRVATQCPASARHCLVIDETGRWHWRPSAVKP</sequence>
<keyword evidence="1" id="KW-0812">Transmembrane</keyword>
<evidence type="ECO:0000313" key="2">
    <source>
        <dbReference type="EMBL" id="SBV37521.1"/>
    </source>
</evidence>
<feature type="transmembrane region" description="Helical" evidence="1">
    <location>
        <begin position="140"/>
        <end position="159"/>
    </location>
</feature>
<keyword evidence="1" id="KW-0472">Membrane</keyword>
<feature type="transmembrane region" description="Helical" evidence="1">
    <location>
        <begin position="84"/>
        <end position="104"/>
    </location>
</feature>
<keyword evidence="1" id="KW-1133">Transmembrane helix</keyword>
<gene>
    <name evidence="2" type="ORF">STPYR_12457</name>
</gene>
<feature type="transmembrane region" description="Helical" evidence="1">
    <location>
        <begin position="333"/>
        <end position="349"/>
    </location>
</feature>
<name>A0A1Y5Q5L4_9GAMM</name>